<dbReference type="Proteomes" id="UP001058974">
    <property type="component" value="Chromosome 5"/>
</dbReference>
<proteinExistence type="predicted"/>
<protein>
    <submittedName>
        <fullName evidence="2">Uncharacterized protein</fullName>
    </submittedName>
</protein>
<comment type="caution">
    <text evidence="2">The sequence shown here is derived from an EMBL/GenBank/DDBJ whole genome shotgun (WGS) entry which is preliminary data.</text>
</comment>
<keyword evidence="1" id="KW-0812">Transmembrane</keyword>
<accession>A0A9D4X0H0</accession>
<evidence type="ECO:0000256" key="1">
    <source>
        <dbReference type="SAM" id="Phobius"/>
    </source>
</evidence>
<gene>
    <name evidence="2" type="ORF">KIW84_057245</name>
</gene>
<reference evidence="2 3" key="1">
    <citation type="journal article" date="2022" name="Nat. Genet.">
        <title>Improved pea reference genome and pan-genome highlight genomic features and evolutionary characteristics.</title>
        <authorList>
            <person name="Yang T."/>
            <person name="Liu R."/>
            <person name="Luo Y."/>
            <person name="Hu S."/>
            <person name="Wang D."/>
            <person name="Wang C."/>
            <person name="Pandey M.K."/>
            <person name="Ge S."/>
            <person name="Xu Q."/>
            <person name="Li N."/>
            <person name="Li G."/>
            <person name="Huang Y."/>
            <person name="Saxena R.K."/>
            <person name="Ji Y."/>
            <person name="Li M."/>
            <person name="Yan X."/>
            <person name="He Y."/>
            <person name="Liu Y."/>
            <person name="Wang X."/>
            <person name="Xiang C."/>
            <person name="Varshney R.K."/>
            <person name="Ding H."/>
            <person name="Gao S."/>
            <person name="Zong X."/>
        </authorList>
    </citation>
    <scope>NUCLEOTIDE SEQUENCE [LARGE SCALE GENOMIC DNA]</scope>
    <source>
        <strain evidence="2 3">cv. Zhongwan 6</strain>
    </source>
</reference>
<dbReference type="AlphaFoldDB" id="A0A9D4X0H0"/>
<keyword evidence="1" id="KW-0472">Membrane</keyword>
<keyword evidence="1" id="KW-1133">Transmembrane helix</keyword>
<evidence type="ECO:0000313" key="3">
    <source>
        <dbReference type="Proteomes" id="UP001058974"/>
    </source>
</evidence>
<dbReference type="Gramene" id="Psat05G0724500-T1">
    <property type="protein sequence ID" value="KAI5412499.1"/>
    <property type="gene ID" value="KIW84_057245"/>
</dbReference>
<name>A0A9D4X0H0_PEA</name>
<sequence>MTNSSSSWESFIFSSTVSVFTKEGNLDRAFFDIGQLSLWGLTIPDDEDKICNEYDYYIIPLYEYLFSFLGVCLSFTTFEVGVLNYLMVAPSQLHPTSWQPLREEFYTLARSTKRDFVALSRAGSDYWEALWSERVREEKVWLERSVTSLAFERDAYLRELQKSHASLKEVHKAFAPFKLLDTVGNQAVHLSRELEERTWALESAQGELEFLC</sequence>
<evidence type="ECO:0000313" key="2">
    <source>
        <dbReference type="EMBL" id="KAI5412499.1"/>
    </source>
</evidence>
<dbReference type="EMBL" id="JAMSHJ010000005">
    <property type="protein sequence ID" value="KAI5412499.1"/>
    <property type="molecule type" value="Genomic_DNA"/>
</dbReference>
<organism evidence="2 3">
    <name type="scientific">Pisum sativum</name>
    <name type="common">Garden pea</name>
    <name type="synonym">Lathyrus oleraceus</name>
    <dbReference type="NCBI Taxonomy" id="3888"/>
    <lineage>
        <taxon>Eukaryota</taxon>
        <taxon>Viridiplantae</taxon>
        <taxon>Streptophyta</taxon>
        <taxon>Embryophyta</taxon>
        <taxon>Tracheophyta</taxon>
        <taxon>Spermatophyta</taxon>
        <taxon>Magnoliopsida</taxon>
        <taxon>eudicotyledons</taxon>
        <taxon>Gunneridae</taxon>
        <taxon>Pentapetalae</taxon>
        <taxon>rosids</taxon>
        <taxon>fabids</taxon>
        <taxon>Fabales</taxon>
        <taxon>Fabaceae</taxon>
        <taxon>Papilionoideae</taxon>
        <taxon>50 kb inversion clade</taxon>
        <taxon>NPAAA clade</taxon>
        <taxon>Hologalegina</taxon>
        <taxon>IRL clade</taxon>
        <taxon>Fabeae</taxon>
        <taxon>Lathyrus</taxon>
    </lineage>
</organism>
<keyword evidence="3" id="KW-1185">Reference proteome</keyword>
<feature type="transmembrane region" description="Helical" evidence="1">
    <location>
        <begin position="64"/>
        <end position="86"/>
    </location>
</feature>